<feature type="transmembrane region" description="Helical" evidence="1">
    <location>
        <begin position="127"/>
        <end position="143"/>
    </location>
</feature>
<dbReference type="AlphaFoldDB" id="A0A942UWN9"/>
<proteinExistence type="predicted"/>
<evidence type="ECO:0000313" key="3">
    <source>
        <dbReference type="Proteomes" id="UP000724672"/>
    </source>
</evidence>
<reference evidence="2" key="1">
    <citation type="submission" date="2019-12" db="EMBL/GenBank/DDBJ databases">
        <title>Clostridiaceae gen. nov. sp. nov., isolated from sediment in Xinjiang, China.</title>
        <authorList>
            <person name="Zhang R."/>
        </authorList>
    </citation>
    <scope>NUCLEOTIDE SEQUENCE</scope>
    <source>
        <strain evidence="2">D2Q-11</strain>
    </source>
</reference>
<feature type="transmembrane region" description="Helical" evidence="1">
    <location>
        <begin position="74"/>
        <end position="94"/>
    </location>
</feature>
<organism evidence="2 3">
    <name type="scientific">Anaeromonas frigoriresistens</name>
    <dbReference type="NCBI Taxonomy" id="2683708"/>
    <lineage>
        <taxon>Bacteria</taxon>
        <taxon>Bacillati</taxon>
        <taxon>Bacillota</taxon>
        <taxon>Tissierellia</taxon>
        <taxon>Tissierellales</taxon>
        <taxon>Thermohalobacteraceae</taxon>
        <taxon>Anaeromonas</taxon>
    </lineage>
</organism>
<evidence type="ECO:0000313" key="2">
    <source>
        <dbReference type="EMBL" id="MBS4536982.1"/>
    </source>
</evidence>
<protein>
    <recommendedName>
        <fullName evidence="4">DUF5668 domain-containing protein</fullName>
    </recommendedName>
</protein>
<feature type="transmembrane region" description="Helical" evidence="1">
    <location>
        <begin position="6"/>
        <end position="39"/>
    </location>
</feature>
<feature type="transmembrane region" description="Helical" evidence="1">
    <location>
        <begin position="182"/>
        <end position="200"/>
    </location>
</feature>
<keyword evidence="3" id="KW-1185">Reference proteome</keyword>
<accession>A0A942UWN9</accession>
<keyword evidence="1" id="KW-0472">Membrane</keyword>
<feature type="transmembrane region" description="Helical" evidence="1">
    <location>
        <begin position="152"/>
        <end position="170"/>
    </location>
</feature>
<dbReference type="EMBL" id="WSFT01000007">
    <property type="protein sequence ID" value="MBS4536982.1"/>
    <property type="molecule type" value="Genomic_DNA"/>
</dbReference>
<dbReference type="Proteomes" id="UP000724672">
    <property type="component" value="Unassembled WGS sequence"/>
</dbReference>
<evidence type="ECO:0000256" key="1">
    <source>
        <dbReference type="SAM" id="Phobius"/>
    </source>
</evidence>
<dbReference type="RefSeq" id="WP_203364915.1">
    <property type="nucleotide sequence ID" value="NZ_WSFT01000007.1"/>
</dbReference>
<feature type="transmembrane region" description="Helical" evidence="1">
    <location>
        <begin position="51"/>
        <end position="68"/>
    </location>
</feature>
<gene>
    <name evidence="2" type="ORF">GOQ27_00825</name>
</gene>
<comment type="caution">
    <text evidence="2">The sequence shown here is derived from an EMBL/GenBank/DDBJ whole genome shotgun (WGS) entry which is preliminary data.</text>
</comment>
<keyword evidence="1" id="KW-1133">Transmembrane helix</keyword>
<keyword evidence="1" id="KW-0812">Transmembrane</keyword>
<evidence type="ECO:0008006" key="4">
    <source>
        <dbReference type="Google" id="ProtNLM"/>
    </source>
</evidence>
<feature type="transmembrane region" description="Helical" evidence="1">
    <location>
        <begin position="101"/>
        <end position="121"/>
    </location>
</feature>
<sequence length="209" mass="24104">MNKNNYIFGIGLVLLGIILLITNISFIPNDIIMVLLGIILLGVYYKRKSSLTLIIGVILIAIGLKDIIDLYTDYEISSLIFNTVIGAIFLIVYFRNNKGWAIYPGIIIPAMGIHDFLESNVLGDKEWLFLLILSIALYIIYFIQKKRYQIKWTFNVATILLVISGISYINTDYRLDIKIWKMIAYLWPVLLILIGVKILYNNYKEKKKD</sequence>
<name>A0A942UWN9_9FIRM</name>